<organism evidence="1 2">
    <name type="scientific">Symbiodinium microadriaticum</name>
    <name type="common">Dinoflagellate</name>
    <name type="synonym">Zooxanthella microadriatica</name>
    <dbReference type="NCBI Taxonomy" id="2951"/>
    <lineage>
        <taxon>Eukaryota</taxon>
        <taxon>Sar</taxon>
        <taxon>Alveolata</taxon>
        <taxon>Dinophyceae</taxon>
        <taxon>Suessiales</taxon>
        <taxon>Symbiodiniaceae</taxon>
        <taxon>Symbiodinium</taxon>
    </lineage>
</organism>
<evidence type="ECO:0000313" key="1">
    <source>
        <dbReference type="EMBL" id="OLQ01896.1"/>
    </source>
</evidence>
<sequence length="86" mass="9736">MHGLLQAHLEPKLCFASPADLENADKSLESSKSEVKRELQALRSNARPNLEKSVSQTREKFVPSCSRRSAYSMVRFNVDDKDTELL</sequence>
<comment type="caution">
    <text evidence="1">The sequence shown here is derived from an EMBL/GenBank/DDBJ whole genome shotgun (WGS) entry which is preliminary data.</text>
</comment>
<dbReference type="OrthoDB" id="412224at2759"/>
<gene>
    <name evidence="1" type="ORF">AK812_SmicGene15297</name>
</gene>
<evidence type="ECO:0000313" key="2">
    <source>
        <dbReference type="Proteomes" id="UP000186817"/>
    </source>
</evidence>
<dbReference type="Proteomes" id="UP000186817">
    <property type="component" value="Unassembled WGS sequence"/>
</dbReference>
<name>A0A1Q9E390_SYMMI</name>
<dbReference type="EMBL" id="LSRX01000278">
    <property type="protein sequence ID" value="OLQ01896.1"/>
    <property type="molecule type" value="Genomic_DNA"/>
</dbReference>
<keyword evidence="2" id="KW-1185">Reference proteome</keyword>
<reference evidence="1 2" key="1">
    <citation type="submission" date="2016-02" db="EMBL/GenBank/DDBJ databases">
        <title>Genome analysis of coral dinoflagellate symbionts highlights evolutionary adaptations to a symbiotic lifestyle.</title>
        <authorList>
            <person name="Aranda M."/>
            <person name="Li Y."/>
            <person name="Liew Y.J."/>
            <person name="Baumgarten S."/>
            <person name="Simakov O."/>
            <person name="Wilson M."/>
            <person name="Piel J."/>
            <person name="Ashoor H."/>
            <person name="Bougouffa S."/>
            <person name="Bajic V.B."/>
            <person name="Ryu T."/>
            <person name="Ravasi T."/>
            <person name="Bayer T."/>
            <person name="Micklem G."/>
            <person name="Kim H."/>
            <person name="Bhak J."/>
            <person name="Lajeunesse T.C."/>
            <person name="Voolstra C.R."/>
        </authorList>
    </citation>
    <scope>NUCLEOTIDE SEQUENCE [LARGE SCALE GENOMIC DNA]</scope>
    <source>
        <strain evidence="1 2">CCMP2467</strain>
    </source>
</reference>
<dbReference type="AlphaFoldDB" id="A0A1Q9E390"/>
<proteinExistence type="predicted"/>
<accession>A0A1Q9E390</accession>
<protein>
    <submittedName>
        <fullName evidence="1">Uncharacterized protein</fullName>
    </submittedName>
</protein>